<dbReference type="CDD" id="cd06437">
    <property type="entry name" value="CESA_CaSu_A2"/>
    <property type="match status" value="1"/>
</dbReference>
<name>A0ABS7N0B3_9BACT</name>
<feature type="transmembrane region" description="Helical" evidence="6">
    <location>
        <begin position="343"/>
        <end position="364"/>
    </location>
</feature>
<keyword evidence="4 6" id="KW-1133">Transmembrane helix</keyword>
<feature type="transmembrane region" description="Helical" evidence="6">
    <location>
        <begin position="6"/>
        <end position="32"/>
    </location>
</feature>
<feature type="transmembrane region" description="Helical" evidence="6">
    <location>
        <begin position="373"/>
        <end position="392"/>
    </location>
</feature>
<comment type="subcellular location">
    <subcellularLocation>
        <location evidence="1">Endomembrane system</location>
    </subcellularLocation>
</comment>
<evidence type="ECO:0000313" key="8">
    <source>
        <dbReference type="Proteomes" id="UP000766609"/>
    </source>
</evidence>
<dbReference type="PANTHER" id="PTHR32044">
    <property type="entry name" value="GLUCOMANNAN 4-BETA-MANNOSYLTRANSFERASE 9"/>
    <property type="match status" value="1"/>
</dbReference>
<evidence type="ECO:0000256" key="6">
    <source>
        <dbReference type="SAM" id="Phobius"/>
    </source>
</evidence>
<protein>
    <submittedName>
        <fullName evidence="7">Glycosyltransferase family 2 protein</fullName>
    </submittedName>
</protein>
<evidence type="ECO:0000256" key="2">
    <source>
        <dbReference type="ARBA" id="ARBA00022679"/>
    </source>
</evidence>
<evidence type="ECO:0000313" key="7">
    <source>
        <dbReference type="EMBL" id="MBY5949751.1"/>
    </source>
</evidence>
<sequence length="491" mass="56085">MPDFISYFFLSVYLLGMLLILGYALAQGHLLFNFWKARKRNLKPEAIKDLPRVTIQLPIFNEQYVAERLIEAITKIQYPLEKLEVQILDDSTDETQGLIREKIKGFPDFPFVYIHRENRKGFKAGALKEGLEKAKGEFIAIFDADFLPSPDFLQKTIPHFQNPKVGMVQTRWTHINESYSLLTRLQAFALDAHFLIEQVGRNTLGAFINFNGTGGVWRKDCILDAGNWEDDTLTEDLDLSYRAQKKGWKFIYRPEIESPAELPPIMSAIKSQQFRWNKGGAECAKKHASSVLQADLPVKTKLHAMAHLFNSSIFLVILAVSLASIAVWWMGFQGFISTRWTQFAGIFLIGFVIIALVYLISYFYSKKGFFKSLLEAIFILPLFLSVSMGMAVHNSQAVWEGLTGKKSPFVRTPKFNLESRKSSLRNNLYLKFHMPATTWVEGFLALIFLVMVILAIQSGYYLFLPFHAMLAFGYGLVFFTSFRSYSLGNNL</sequence>
<organism evidence="7 8">
    <name type="scientific">Algoriphagus marincola</name>
    <dbReference type="NCBI Taxonomy" id="264027"/>
    <lineage>
        <taxon>Bacteria</taxon>
        <taxon>Pseudomonadati</taxon>
        <taxon>Bacteroidota</taxon>
        <taxon>Cytophagia</taxon>
        <taxon>Cytophagales</taxon>
        <taxon>Cyclobacteriaceae</taxon>
        <taxon>Algoriphagus</taxon>
    </lineage>
</organism>
<evidence type="ECO:0000256" key="3">
    <source>
        <dbReference type="ARBA" id="ARBA00022692"/>
    </source>
</evidence>
<dbReference type="EMBL" id="JAHVHP010000001">
    <property type="protein sequence ID" value="MBY5949751.1"/>
    <property type="molecule type" value="Genomic_DNA"/>
</dbReference>
<dbReference type="Gene3D" id="3.90.550.10">
    <property type="entry name" value="Spore Coat Polysaccharide Biosynthesis Protein SpsA, Chain A"/>
    <property type="match status" value="1"/>
</dbReference>
<evidence type="ECO:0000256" key="1">
    <source>
        <dbReference type="ARBA" id="ARBA00004308"/>
    </source>
</evidence>
<comment type="caution">
    <text evidence="7">The sequence shown here is derived from an EMBL/GenBank/DDBJ whole genome shotgun (WGS) entry which is preliminary data.</text>
</comment>
<reference evidence="7 8" key="1">
    <citation type="submission" date="2021-06" db="EMBL/GenBank/DDBJ databases">
        <title>44 bacteria genomes isolated from Dapeng, Shenzhen.</title>
        <authorList>
            <person name="Zheng W."/>
            <person name="Yu S."/>
            <person name="Huang Y."/>
        </authorList>
    </citation>
    <scope>NUCLEOTIDE SEQUENCE [LARGE SCALE GENOMIC DNA]</scope>
    <source>
        <strain evidence="7 8">DP5N14-6</strain>
    </source>
</reference>
<dbReference type="Pfam" id="PF13641">
    <property type="entry name" value="Glyco_tranf_2_3"/>
    <property type="match status" value="1"/>
</dbReference>
<keyword evidence="8" id="KW-1185">Reference proteome</keyword>
<feature type="transmembrane region" description="Helical" evidence="6">
    <location>
        <begin position="308"/>
        <end position="331"/>
    </location>
</feature>
<feature type="transmembrane region" description="Helical" evidence="6">
    <location>
        <begin position="463"/>
        <end position="482"/>
    </location>
</feature>
<dbReference type="InterPro" id="IPR029044">
    <property type="entry name" value="Nucleotide-diphossugar_trans"/>
</dbReference>
<proteinExistence type="predicted"/>
<keyword evidence="3 6" id="KW-0812">Transmembrane</keyword>
<keyword evidence="2" id="KW-0808">Transferase</keyword>
<evidence type="ECO:0000256" key="5">
    <source>
        <dbReference type="ARBA" id="ARBA00023136"/>
    </source>
</evidence>
<keyword evidence="5 6" id="KW-0472">Membrane</keyword>
<dbReference type="Proteomes" id="UP000766609">
    <property type="component" value="Unassembled WGS sequence"/>
</dbReference>
<dbReference type="PANTHER" id="PTHR32044:SF80">
    <property type="entry name" value="XYLOGLUCAN GLYCOSYLTRANSFERASE 2-RELATED"/>
    <property type="match status" value="1"/>
</dbReference>
<evidence type="ECO:0000256" key="4">
    <source>
        <dbReference type="ARBA" id="ARBA00022989"/>
    </source>
</evidence>
<feature type="transmembrane region" description="Helical" evidence="6">
    <location>
        <begin position="436"/>
        <end position="456"/>
    </location>
</feature>
<accession>A0ABS7N0B3</accession>
<dbReference type="RefSeq" id="WP_222582911.1">
    <property type="nucleotide sequence ID" value="NZ_JAHVHP010000001.1"/>
</dbReference>
<gene>
    <name evidence="7" type="ORF">KUV23_02140</name>
</gene>
<dbReference type="SUPFAM" id="SSF53448">
    <property type="entry name" value="Nucleotide-diphospho-sugar transferases"/>
    <property type="match status" value="1"/>
</dbReference>